<evidence type="ECO:0000256" key="3">
    <source>
        <dbReference type="ARBA" id="ARBA00022692"/>
    </source>
</evidence>
<dbReference type="Pfam" id="PF02706">
    <property type="entry name" value="Wzz"/>
    <property type="match status" value="1"/>
</dbReference>
<reference evidence="8 9" key="1">
    <citation type="submission" date="2018-06" db="EMBL/GenBank/DDBJ databases">
        <title>Extensive metabolic versatility and redundancy in microbially diverse, dynamic hydrothermal sediments.</title>
        <authorList>
            <person name="Dombrowski N."/>
            <person name="Teske A."/>
            <person name="Baker B.J."/>
        </authorList>
    </citation>
    <scope>NUCLEOTIDE SEQUENCE [LARGE SCALE GENOMIC DNA]</scope>
    <source>
        <strain evidence="8">B10_G13</strain>
    </source>
</reference>
<dbReference type="EMBL" id="QNBD01000327">
    <property type="protein sequence ID" value="RKX67641.1"/>
    <property type="molecule type" value="Genomic_DNA"/>
</dbReference>
<protein>
    <recommendedName>
        <fullName evidence="7">Polysaccharide chain length determinant N-terminal domain-containing protein</fullName>
    </recommendedName>
</protein>
<proteinExistence type="predicted"/>
<evidence type="ECO:0000256" key="4">
    <source>
        <dbReference type="ARBA" id="ARBA00022989"/>
    </source>
</evidence>
<evidence type="ECO:0000259" key="7">
    <source>
        <dbReference type="Pfam" id="PF02706"/>
    </source>
</evidence>
<evidence type="ECO:0000313" key="9">
    <source>
        <dbReference type="Proteomes" id="UP000271125"/>
    </source>
</evidence>
<organism evidence="8 9">
    <name type="scientific">candidate division TA06 bacterium</name>
    <dbReference type="NCBI Taxonomy" id="2250710"/>
    <lineage>
        <taxon>Bacteria</taxon>
        <taxon>Bacteria division TA06</taxon>
    </lineage>
</organism>
<evidence type="ECO:0000256" key="5">
    <source>
        <dbReference type="ARBA" id="ARBA00023136"/>
    </source>
</evidence>
<feature type="non-terminal residue" evidence="8">
    <location>
        <position position="199"/>
    </location>
</feature>
<gene>
    <name evidence="8" type="ORF">DRP43_06350</name>
</gene>
<dbReference type="AlphaFoldDB" id="A0A660SCE0"/>
<dbReference type="InterPro" id="IPR003856">
    <property type="entry name" value="LPS_length_determ_N"/>
</dbReference>
<dbReference type="Proteomes" id="UP000271125">
    <property type="component" value="Unassembled WGS sequence"/>
</dbReference>
<comment type="caution">
    <text evidence="8">The sequence shown here is derived from an EMBL/GenBank/DDBJ whole genome shotgun (WGS) entry which is preliminary data.</text>
</comment>
<keyword evidence="3 6" id="KW-0812">Transmembrane</keyword>
<evidence type="ECO:0000256" key="2">
    <source>
        <dbReference type="ARBA" id="ARBA00022475"/>
    </source>
</evidence>
<comment type="subcellular location">
    <subcellularLocation>
        <location evidence="1">Cell membrane</location>
        <topology evidence="1">Multi-pass membrane protein</topology>
    </subcellularLocation>
</comment>
<evidence type="ECO:0000313" key="8">
    <source>
        <dbReference type="EMBL" id="RKX67641.1"/>
    </source>
</evidence>
<accession>A0A660SCE0</accession>
<evidence type="ECO:0000256" key="6">
    <source>
        <dbReference type="SAM" id="Phobius"/>
    </source>
</evidence>
<feature type="transmembrane region" description="Helical" evidence="6">
    <location>
        <begin position="20"/>
        <end position="38"/>
    </location>
</feature>
<feature type="domain" description="Polysaccharide chain length determinant N-terminal" evidence="7">
    <location>
        <begin position="12"/>
        <end position="94"/>
    </location>
</feature>
<keyword evidence="2" id="KW-1003">Cell membrane</keyword>
<name>A0A660SCE0_UNCT6</name>
<dbReference type="GO" id="GO:0005886">
    <property type="term" value="C:plasma membrane"/>
    <property type="evidence" value="ECO:0007669"/>
    <property type="project" value="UniProtKB-SubCell"/>
</dbReference>
<sequence length="199" mass="22366">MTNRGSIGWIIVLKRRWKLLLCSFLIPFLLTFLISLFVPKKYESTAKLLSPEMSSGGSVIQTPFGAIARGGSGMNISSQAIITILNSNFIIDKIVFKFNIKKLFGFENEILSRDYIKSNMVSIINDENNGLIKINVRSKYNNLNPKIANYYISLIDSANYYLKLTTNQEFIKVLDFAEPATIPYSPRKKINALIGGILG</sequence>
<keyword evidence="4 6" id="KW-1133">Transmembrane helix</keyword>
<evidence type="ECO:0000256" key="1">
    <source>
        <dbReference type="ARBA" id="ARBA00004651"/>
    </source>
</evidence>
<keyword evidence="5 6" id="KW-0472">Membrane</keyword>